<proteinExistence type="predicted"/>
<sequence length="120" mass="13169">MEEVMEEVLEEVMEEVLEEVNISVNHVVISAASSASASSVGVETSPVLSLITHCPQCESQSWLYCGESGLGHSEWVGEIANSSLSTRLKQDGEPSLDLLNSIHLRVNTLCWTELILLLNW</sequence>
<accession>A0AAV2L100</accession>
<gene>
    <name evidence="1" type="ORF">KC01_LOCUS24661</name>
</gene>
<protein>
    <submittedName>
        <fullName evidence="1">Uncharacterized protein</fullName>
    </submittedName>
</protein>
<name>A0AAV2L100_KNICA</name>
<evidence type="ECO:0000313" key="2">
    <source>
        <dbReference type="Proteomes" id="UP001497482"/>
    </source>
</evidence>
<dbReference type="Proteomes" id="UP001497482">
    <property type="component" value="Chromosome 20"/>
</dbReference>
<reference evidence="1 2" key="1">
    <citation type="submission" date="2024-04" db="EMBL/GenBank/DDBJ databases">
        <authorList>
            <person name="Waldvogel A.-M."/>
            <person name="Schoenle A."/>
        </authorList>
    </citation>
    <scope>NUCLEOTIDE SEQUENCE [LARGE SCALE GENOMIC DNA]</scope>
</reference>
<organism evidence="1 2">
    <name type="scientific">Knipowitschia caucasica</name>
    <name type="common">Caucasian dwarf goby</name>
    <name type="synonym">Pomatoschistus caucasicus</name>
    <dbReference type="NCBI Taxonomy" id="637954"/>
    <lineage>
        <taxon>Eukaryota</taxon>
        <taxon>Metazoa</taxon>
        <taxon>Chordata</taxon>
        <taxon>Craniata</taxon>
        <taxon>Vertebrata</taxon>
        <taxon>Euteleostomi</taxon>
        <taxon>Actinopterygii</taxon>
        <taxon>Neopterygii</taxon>
        <taxon>Teleostei</taxon>
        <taxon>Neoteleostei</taxon>
        <taxon>Acanthomorphata</taxon>
        <taxon>Gobiaria</taxon>
        <taxon>Gobiiformes</taxon>
        <taxon>Gobioidei</taxon>
        <taxon>Gobiidae</taxon>
        <taxon>Gobiinae</taxon>
        <taxon>Knipowitschia</taxon>
    </lineage>
</organism>
<evidence type="ECO:0000313" key="1">
    <source>
        <dbReference type="EMBL" id="CAL1595937.1"/>
    </source>
</evidence>
<keyword evidence="2" id="KW-1185">Reference proteome</keyword>
<dbReference type="AlphaFoldDB" id="A0AAV2L100"/>
<dbReference type="EMBL" id="OZ035842">
    <property type="protein sequence ID" value="CAL1595937.1"/>
    <property type="molecule type" value="Genomic_DNA"/>
</dbReference>